<feature type="domain" description="DUF5641" evidence="1">
    <location>
        <begin position="288"/>
        <end position="378"/>
    </location>
</feature>
<organism evidence="2 3">
    <name type="scientific">Argiope bruennichi</name>
    <name type="common">Wasp spider</name>
    <name type="synonym">Aranea bruennichi</name>
    <dbReference type="NCBI Taxonomy" id="94029"/>
    <lineage>
        <taxon>Eukaryota</taxon>
        <taxon>Metazoa</taxon>
        <taxon>Ecdysozoa</taxon>
        <taxon>Arthropoda</taxon>
        <taxon>Chelicerata</taxon>
        <taxon>Arachnida</taxon>
        <taxon>Araneae</taxon>
        <taxon>Araneomorphae</taxon>
        <taxon>Entelegynae</taxon>
        <taxon>Araneoidea</taxon>
        <taxon>Araneidae</taxon>
        <taxon>Argiope</taxon>
    </lineage>
</organism>
<dbReference type="PANTHER" id="PTHR47331">
    <property type="entry name" value="PHD-TYPE DOMAIN-CONTAINING PROTEIN"/>
    <property type="match status" value="1"/>
</dbReference>
<dbReference type="Pfam" id="PF18701">
    <property type="entry name" value="DUF5641"/>
    <property type="match status" value="1"/>
</dbReference>
<reference evidence="2" key="1">
    <citation type="journal article" date="2020" name="bioRxiv">
        <title>Chromosome-level reference genome of the European wasp spider Argiope bruennichi: a resource for studies on range expansion and evolutionary adaptation.</title>
        <authorList>
            <person name="Sheffer M.M."/>
            <person name="Hoppe A."/>
            <person name="Krehenwinkel H."/>
            <person name="Uhl G."/>
            <person name="Kuss A.W."/>
            <person name="Jensen L."/>
            <person name="Jensen C."/>
            <person name="Gillespie R.G."/>
            <person name="Hoff K.J."/>
            <person name="Prost S."/>
        </authorList>
    </citation>
    <scope>NUCLEOTIDE SEQUENCE</scope>
</reference>
<evidence type="ECO:0000313" key="2">
    <source>
        <dbReference type="EMBL" id="KAF8785512.1"/>
    </source>
</evidence>
<dbReference type="InterPro" id="IPR008042">
    <property type="entry name" value="Retrotrans_Pao"/>
</dbReference>
<sequence length="460" mass="53267">MHSMTFPVNKLWQLEVLGISSPTESEGGKDDIDLNDFNDKMKILPDGRYEVELPWKHASKNLPSNKELVWKRHEKMMSKFGNGEFFSNYKKFYDPLGMLTPSTLLPKFISQDLWKSRYSWDDELPFNVTEMFSKWLNEMYLLKEVSLPCFMNFNETSELHVFVDACKEAYAACVFVRSEEEGEIKVRLIRAKNRVAPLKSLRISRLELMACCIGARLVNSVIKAIDAPNIKVTFWSDSTVALWGSKNMATENAEELIPLTPSMFLIENKSSNTEDIEELSSKCLNKRKQYRNNLLKDLRQRFRKEYLGQLVQKHNEKYSRSPQVGEIVLVGNDNKKRLFWVLAKIIELIPGRDGKIRTVKLKTQHGTALRPIQRIYPLEIHSNQPIHKEPTEGESNSHDVCHNRNKSAPAADVIMRKYTSSDRCVKAPKKLDLLNNVCYVLETFFEFQGGWEDVVKRSEM</sequence>
<dbReference type="AlphaFoldDB" id="A0A8T0F511"/>
<evidence type="ECO:0000313" key="3">
    <source>
        <dbReference type="Proteomes" id="UP000807504"/>
    </source>
</evidence>
<accession>A0A8T0F511</accession>
<dbReference type="EMBL" id="JABXBU010000030">
    <property type="protein sequence ID" value="KAF8785512.1"/>
    <property type="molecule type" value="Genomic_DNA"/>
</dbReference>
<evidence type="ECO:0000259" key="1">
    <source>
        <dbReference type="Pfam" id="PF18701"/>
    </source>
</evidence>
<proteinExistence type="predicted"/>
<keyword evidence="3" id="KW-1185">Reference proteome</keyword>
<name>A0A8T0F511_ARGBR</name>
<dbReference type="Pfam" id="PF05380">
    <property type="entry name" value="Peptidase_A17"/>
    <property type="match status" value="1"/>
</dbReference>
<reference evidence="2" key="2">
    <citation type="submission" date="2020-06" db="EMBL/GenBank/DDBJ databases">
        <authorList>
            <person name="Sheffer M."/>
        </authorList>
    </citation>
    <scope>NUCLEOTIDE SEQUENCE</scope>
</reference>
<dbReference type="InterPro" id="IPR040676">
    <property type="entry name" value="DUF5641"/>
</dbReference>
<gene>
    <name evidence="2" type="ORF">HNY73_011036</name>
</gene>
<comment type="caution">
    <text evidence="2">The sequence shown here is derived from an EMBL/GenBank/DDBJ whole genome shotgun (WGS) entry which is preliminary data.</text>
</comment>
<protein>
    <recommendedName>
        <fullName evidence="1">DUF5641 domain-containing protein</fullName>
    </recommendedName>
</protein>
<dbReference type="Proteomes" id="UP000807504">
    <property type="component" value="Unassembled WGS sequence"/>
</dbReference>